<name>A0A5P8WFR8_9NOSO</name>
<dbReference type="EMBL" id="CP045227">
    <property type="protein sequence ID" value="QFS51677.1"/>
    <property type="molecule type" value="Genomic_DNA"/>
</dbReference>
<dbReference type="AlphaFoldDB" id="A0A5P8WFR8"/>
<gene>
    <name evidence="1" type="ORF">GXM_09171</name>
</gene>
<dbReference type="KEGG" id="nsh:GXM_09171"/>
<reference evidence="1 2" key="1">
    <citation type="submission" date="2019-10" db="EMBL/GenBank/DDBJ databases">
        <title>Genomic and transcriptomic insights into the perfect genentic adaptation of a filamentous nitrogen-fixing cyanobacterium to rice fields.</title>
        <authorList>
            <person name="Chen Z."/>
        </authorList>
    </citation>
    <scope>NUCLEOTIDE SEQUENCE [LARGE SCALE GENOMIC DNA]</scope>
    <source>
        <strain evidence="1">CCNUC1</strain>
    </source>
</reference>
<organism evidence="1 2">
    <name type="scientific">Nostoc sphaeroides CCNUC1</name>
    <dbReference type="NCBI Taxonomy" id="2653204"/>
    <lineage>
        <taxon>Bacteria</taxon>
        <taxon>Bacillati</taxon>
        <taxon>Cyanobacteriota</taxon>
        <taxon>Cyanophyceae</taxon>
        <taxon>Nostocales</taxon>
        <taxon>Nostocaceae</taxon>
        <taxon>Nostoc</taxon>
    </lineage>
</organism>
<evidence type="ECO:0000313" key="1">
    <source>
        <dbReference type="EMBL" id="QFS51677.1"/>
    </source>
</evidence>
<accession>A0A5P8WFR8</accession>
<protein>
    <submittedName>
        <fullName evidence="1">Uncharacterized protein</fullName>
    </submittedName>
</protein>
<dbReference type="Proteomes" id="UP000326678">
    <property type="component" value="Chromosome Gxm2"/>
</dbReference>
<proteinExistence type="predicted"/>
<evidence type="ECO:0000313" key="2">
    <source>
        <dbReference type="Proteomes" id="UP000326678"/>
    </source>
</evidence>
<keyword evidence="2" id="KW-1185">Reference proteome</keyword>
<sequence>MHNRIKYNSCGVGILPAQYMQFKCGTAYLLDKFYTLILVLTN</sequence>